<keyword evidence="2" id="KW-1185">Reference proteome</keyword>
<dbReference type="Proteomes" id="UP000265520">
    <property type="component" value="Unassembled WGS sequence"/>
</dbReference>
<organism evidence="1 2">
    <name type="scientific">Trifolium medium</name>
    <dbReference type="NCBI Taxonomy" id="97028"/>
    <lineage>
        <taxon>Eukaryota</taxon>
        <taxon>Viridiplantae</taxon>
        <taxon>Streptophyta</taxon>
        <taxon>Embryophyta</taxon>
        <taxon>Tracheophyta</taxon>
        <taxon>Spermatophyta</taxon>
        <taxon>Magnoliopsida</taxon>
        <taxon>eudicotyledons</taxon>
        <taxon>Gunneridae</taxon>
        <taxon>Pentapetalae</taxon>
        <taxon>rosids</taxon>
        <taxon>fabids</taxon>
        <taxon>Fabales</taxon>
        <taxon>Fabaceae</taxon>
        <taxon>Papilionoideae</taxon>
        <taxon>50 kb inversion clade</taxon>
        <taxon>NPAAA clade</taxon>
        <taxon>Hologalegina</taxon>
        <taxon>IRL clade</taxon>
        <taxon>Trifolieae</taxon>
        <taxon>Trifolium</taxon>
    </lineage>
</organism>
<protein>
    <submittedName>
        <fullName evidence="1">Uncharacterized protein</fullName>
    </submittedName>
</protein>
<name>A0A392TWS0_9FABA</name>
<reference evidence="1 2" key="1">
    <citation type="journal article" date="2018" name="Front. Plant Sci.">
        <title>Red Clover (Trifolium pratense) and Zigzag Clover (T. medium) - A Picture of Genomic Similarities and Differences.</title>
        <authorList>
            <person name="Dluhosova J."/>
            <person name="Istvanek J."/>
            <person name="Nedelnik J."/>
            <person name="Repkova J."/>
        </authorList>
    </citation>
    <scope>NUCLEOTIDE SEQUENCE [LARGE SCALE GENOMIC DNA]</scope>
    <source>
        <strain evidence="2">cv. 10/8</strain>
        <tissue evidence="1">Leaf</tissue>
    </source>
</reference>
<proteinExistence type="predicted"/>
<dbReference type="AlphaFoldDB" id="A0A392TWS0"/>
<dbReference type="EMBL" id="LXQA010678704">
    <property type="protein sequence ID" value="MCI65593.1"/>
    <property type="molecule type" value="Genomic_DNA"/>
</dbReference>
<evidence type="ECO:0000313" key="1">
    <source>
        <dbReference type="EMBL" id="MCI65593.1"/>
    </source>
</evidence>
<accession>A0A392TWS0</accession>
<evidence type="ECO:0000313" key="2">
    <source>
        <dbReference type="Proteomes" id="UP000265520"/>
    </source>
</evidence>
<comment type="caution">
    <text evidence="1">The sequence shown here is derived from an EMBL/GenBank/DDBJ whole genome shotgun (WGS) entry which is preliminary data.</text>
</comment>
<feature type="non-terminal residue" evidence="1">
    <location>
        <position position="1"/>
    </location>
</feature>
<sequence>GDVLARGVASCRRLSPSTGKLSDLLSLPVARRD</sequence>